<dbReference type="RefSeq" id="WP_311500660.1">
    <property type="nucleotide sequence ID" value="NZ_JAVRHN010000010.1"/>
</dbReference>
<protein>
    <submittedName>
        <fullName evidence="1">STAS/SEC14 domain-containing protein</fullName>
    </submittedName>
</protein>
<dbReference type="Proteomes" id="UP001253848">
    <property type="component" value="Unassembled WGS sequence"/>
</dbReference>
<dbReference type="Gene3D" id="3.40.50.10600">
    <property type="entry name" value="SpoIIaa-like domains"/>
    <property type="match status" value="1"/>
</dbReference>
<dbReference type="Pfam" id="PF11964">
    <property type="entry name" value="SpoIIAA-like"/>
    <property type="match status" value="1"/>
</dbReference>
<dbReference type="InterPro" id="IPR038396">
    <property type="entry name" value="SpoIIAA-like_sf"/>
</dbReference>
<comment type="caution">
    <text evidence="1">The sequence shown here is derived from an EMBL/GenBank/DDBJ whole genome shotgun (WGS) entry which is preliminary data.</text>
</comment>
<keyword evidence="2" id="KW-1185">Reference proteome</keyword>
<proteinExistence type="predicted"/>
<accession>A0ABU3DV78</accession>
<organism evidence="1 2">
    <name type="scientific">Autumnicola psychrophila</name>
    <dbReference type="NCBI Taxonomy" id="3075592"/>
    <lineage>
        <taxon>Bacteria</taxon>
        <taxon>Pseudomonadati</taxon>
        <taxon>Bacteroidota</taxon>
        <taxon>Flavobacteriia</taxon>
        <taxon>Flavobacteriales</taxon>
        <taxon>Flavobacteriaceae</taxon>
        <taxon>Autumnicola</taxon>
    </lineage>
</organism>
<evidence type="ECO:0000313" key="2">
    <source>
        <dbReference type="Proteomes" id="UP001253848"/>
    </source>
</evidence>
<dbReference type="InterPro" id="IPR021866">
    <property type="entry name" value="SpoIIAA-like"/>
</dbReference>
<dbReference type="InterPro" id="IPR036513">
    <property type="entry name" value="STAS_dom_sf"/>
</dbReference>
<reference evidence="1 2" key="1">
    <citation type="submission" date="2023-09" db="EMBL/GenBank/DDBJ databases">
        <authorList>
            <person name="Rey-Velasco X."/>
        </authorList>
    </citation>
    <scope>NUCLEOTIDE SEQUENCE [LARGE SCALE GENOMIC DNA]</scope>
    <source>
        <strain evidence="1 2">F225</strain>
    </source>
</reference>
<dbReference type="EMBL" id="JAVRHN010000010">
    <property type="protein sequence ID" value="MDT0687374.1"/>
    <property type="molecule type" value="Genomic_DNA"/>
</dbReference>
<gene>
    <name evidence="1" type="ORF">RM541_13460</name>
</gene>
<dbReference type="SUPFAM" id="SSF52091">
    <property type="entry name" value="SpoIIaa-like"/>
    <property type="match status" value="1"/>
</dbReference>
<evidence type="ECO:0000313" key="1">
    <source>
        <dbReference type="EMBL" id="MDT0687374.1"/>
    </source>
</evidence>
<name>A0ABU3DV78_9FLAO</name>
<sequence length="121" mass="13942">MINLLNSNRDNLIAVEVSGKLSKEEVENLHPLIDEIIAKNNKVDFYFELHDFYGYDLEGLWVDLKIDAAHISDYGNMAIVGDKKWQEKTTKVLNFFSGSQIKYFDINEKDTAKAWIGLVKE</sequence>